<feature type="domain" description="DNA primase/polymerase bifunctional N-terminal" evidence="1">
    <location>
        <begin position="28"/>
        <end position="211"/>
    </location>
</feature>
<dbReference type="SMART" id="SM00943">
    <property type="entry name" value="Prim-Pol"/>
    <property type="match status" value="1"/>
</dbReference>
<evidence type="ECO:0000313" key="2">
    <source>
        <dbReference type="EMBL" id="MDF2257381.1"/>
    </source>
</evidence>
<evidence type="ECO:0000313" key="3">
    <source>
        <dbReference type="Proteomes" id="UP001220022"/>
    </source>
</evidence>
<organism evidence="2 3">
    <name type="scientific">Streptantibioticus ferralitis</name>
    <dbReference type="NCBI Taxonomy" id="236510"/>
    <lineage>
        <taxon>Bacteria</taxon>
        <taxon>Bacillati</taxon>
        <taxon>Actinomycetota</taxon>
        <taxon>Actinomycetes</taxon>
        <taxon>Kitasatosporales</taxon>
        <taxon>Streptomycetaceae</taxon>
        <taxon>Streptantibioticus</taxon>
    </lineage>
</organism>
<dbReference type="InterPro" id="IPR015330">
    <property type="entry name" value="DNA_primase/pol_bifunc_N"/>
</dbReference>
<gene>
    <name evidence="2" type="ORF">P2L57_17115</name>
</gene>
<dbReference type="Proteomes" id="UP001220022">
    <property type="component" value="Unassembled WGS sequence"/>
</dbReference>
<comment type="caution">
    <text evidence="2">The sequence shown here is derived from an EMBL/GenBank/DDBJ whole genome shotgun (WGS) entry which is preliminary data.</text>
</comment>
<reference evidence="2 3" key="1">
    <citation type="submission" date="2023-03" db="EMBL/GenBank/DDBJ databases">
        <title>Draft genome sequence of type strain Streptomyces ferralitis JCM 14344.</title>
        <authorList>
            <person name="Klaysubun C."/>
            <person name="Duangmal K."/>
        </authorList>
    </citation>
    <scope>NUCLEOTIDE SEQUENCE [LARGE SCALE GENOMIC DNA]</scope>
    <source>
        <strain evidence="2 3">JCM 14344</strain>
    </source>
</reference>
<dbReference type="Pfam" id="PF09250">
    <property type="entry name" value="Prim-Pol"/>
    <property type="match status" value="1"/>
</dbReference>
<accession>A0ABT5Z0L2</accession>
<protein>
    <submittedName>
        <fullName evidence="2">Bifunctional DNA primase/polymerase</fullName>
    </submittedName>
</protein>
<evidence type="ECO:0000259" key="1">
    <source>
        <dbReference type="SMART" id="SM00943"/>
    </source>
</evidence>
<keyword evidence="3" id="KW-1185">Reference proteome</keyword>
<sequence>MREILGRRRGFMWSKWSRRERSTPRAAALTCAEQWRWPVVPGAGFELGAEERRGTSRSGAVRACACGRPDCAVPGVHPHDPELLAATTDPRMVGWWWTKRPDAPVLLATGGPASAVSLPASAGVKALATLDAMGVRLGPVIATPTRTTLLVAPYSMEELGELLHRHDWVPSSLRYHGRGGYVVLPPSDTGTSRAAWERAPQPGPGGSAPWLPDIAVIVDTLVEAGASAPDGSRLAY</sequence>
<dbReference type="EMBL" id="JARHTQ010000009">
    <property type="protein sequence ID" value="MDF2257381.1"/>
    <property type="molecule type" value="Genomic_DNA"/>
</dbReference>
<name>A0ABT5Z0L2_9ACTN</name>
<proteinExistence type="predicted"/>
<dbReference type="RefSeq" id="WP_275815292.1">
    <property type="nucleotide sequence ID" value="NZ_BAAANM010000016.1"/>
</dbReference>